<feature type="region of interest" description="Disordered" evidence="1">
    <location>
        <begin position="1"/>
        <end position="28"/>
    </location>
</feature>
<organism evidence="2 3">
    <name type="scientific">Cricetulus griseus</name>
    <name type="common">Chinese hamster</name>
    <name type="synonym">Cricetulus barabensis griseus</name>
    <dbReference type="NCBI Taxonomy" id="10029"/>
    <lineage>
        <taxon>Eukaryota</taxon>
        <taxon>Metazoa</taxon>
        <taxon>Chordata</taxon>
        <taxon>Craniata</taxon>
        <taxon>Vertebrata</taxon>
        <taxon>Euteleostomi</taxon>
        <taxon>Mammalia</taxon>
        <taxon>Eutheria</taxon>
        <taxon>Euarchontoglires</taxon>
        <taxon>Glires</taxon>
        <taxon>Rodentia</taxon>
        <taxon>Myomorpha</taxon>
        <taxon>Muroidea</taxon>
        <taxon>Cricetidae</taxon>
        <taxon>Cricetinae</taxon>
        <taxon>Cricetulus</taxon>
    </lineage>
</organism>
<dbReference type="InParanoid" id="G3IKA7"/>
<dbReference type="EMBL" id="JH003546">
    <property type="protein sequence ID" value="EGW10136.1"/>
    <property type="molecule type" value="Genomic_DNA"/>
</dbReference>
<evidence type="ECO:0000256" key="1">
    <source>
        <dbReference type="SAM" id="MobiDB-lite"/>
    </source>
</evidence>
<dbReference type="AlphaFoldDB" id="G3IKA7"/>
<evidence type="ECO:0000313" key="2">
    <source>
        <dbReference type="EMBL" id="EGW10136.1"/>
    </source>
</evidence>
<sequence>MGSRSPPHTPGQNASPPPEAPRSAGASPLASMIGGWISPVLASQRDYGNKGKHLIGAGLQFRGLIHYHGGMQADTVLEKEPRVLYLDLQTSILK</sequence>
<accession>G3IKA7</accession>
<name>G3IKA7_CRIGR</name>
<dbReference type="Proteomes" id="UP000001075">
    <property type="component" value="Unassembled WGS sequence"/>
</dbReference>
<proteinExistence type="predicted"/>
<gene>
    <name evidence="2" type="ORF">I79_024306</name>
</gene>
<protein>
    <submittedName>
        <fullName evidence="2">Uncharacterized protein</fullName>
    </submittedName>
</protein>
<evidence type="ECO:0000313" key="3">
    <source>
        <dbReference type="Proteomes" id="UP000001075"/>
    </source>
</evidence>
<reference evidence="3" key="1">
    <citation type="journal article" date="2011" name="Nat. Biotechnol.">
        <title>The genomic sequence of the Chinese hamster ovary (CHO)-K1 cell line.</title>
        <authorList>
            <person name="Xu X."/>
            <person name="Nagarajan H."/>
            <person name="Lewis N.E."/>
            <person name="Pan S."/>
            <person name="Cai Z."/>
            <person name="Liu X."/>
            <person name="Chen W."/>
            <person name="Xie M."/>
            <person name="Wang W."/>
            <person name="Hammond S."/>
            <person name="Andersen M.R."/>
            <person name="Neff N."/>
            <person name="Passarelli B."/>
            <person name="Koh W."/>
            <person name="Fan H.C."/>
            <person name="Wang J."/>
            <person name="Gui Y."/>
            <person name="Lee K.H."/>
            <person name="Betenbaugh M.J."/>
            <person name="Quake S.R."/>
            <person name="Famili I."/>
            <person name="Palsson B.O."/>
            <person name="Wang J."/>
        </authorList>
    </citation>
    <scope>NUCLEOTIDE SEQUENCE [LARGE SCALE GENOMIC DNA]</scope>
    <source>
        <strain evidence="3">CHO K1 cell line</strain>
    </source>
</reference>